<reference evidence="1 2" key="1">
    <citation type="submission" date="2016-12" db="EMBL/GenBank/DDBJ databases">
        <title>Diversity of luminous bacteria.</title>
        <authorList>
            <person name="Yoshizawa S."/>
            <person name="Kogure K."/>
        </authorList>
    </citation>
    <scope>NUCLEOTIDE SEQUENCE [LARGE SCALE GENOMIC DNA]</scope>
    <source>
        <strain evidence="1 2">SA4-48</strain>
    </source>
</reference>
<dbReference type="Proteomes" id="UP000239007">
    <property type="component" value="Unassembled WGS sequence"/>
</dbReference>
<dbReference type="EMBL" id="MSCH01000003">
    <property type="protein sequence ID" value="PQJ54373.1"/>
    <property type="molecule type" value="Genomic_DNA"/>
</dbReference>
<dbReference type="InterPro" id="IPR025284">
    <property type="entry name" value="DUF4144"/>
</dbReference>
<dbReference type="RefSeq" id="WP_105052889.1">
    <property type="nucleotide sequence ID" value="NZ_BMYG01000001.1"/>
</dbReference>
<evidence type="ECO:0000313" key="2">
    <source>
        <dbReference type="Proteomes" id="UP000239007"/>
    </source>
</evidence>
<proteinExistence type="predicted"/>
<dbReference type="Gene3D" id="2.40.10.320">
    <property type="entry name" value="Uncharacterised protein PF13642 yp_926445, N-terminal domain"/>
    <property type="match status" value="1"/>
</dbReference>
<keyword evidence="2" id="KW-1185">Reference proteome</keyword>
<protein>
    <submittedName>
        <fullName evidence="1">Uncharacterized protein</fullName>
    </submittedName>
</protein>
<name>A0A2S7UWP9_9GAMM</name>
<accession>A0A2S7UWP9</accession>
<dbReference type="AlphaFoldDB" id="A0A2S7UWP9"/>
<sequence length="104" mass="11627">MISWPCMLKLDGDDELIYLDSLQNLNSECSELIFSDDDYVIDSLGHCYLIEVISGKLELTKEDRALSTDEATDLIRAHEFNKASVCLTKIYFLTVSEAIGSLAS</sequence>
<evidence type="ECO:0000313" key="1">
    <source>
        <dbReference type="EMBL" id="PQJ54373.1"/>
    </source>
</evidence>
<organism evidence="1 2">
    <name type="scientific">Psychrosphaera saromensis</name>
    <dbReference type="NCBI Taxonomy" id="716813"/>
    <lineage>
        <taxon>Bacteria</taxon>
        <taxon>Pseudomonadati</taxon>
        <taxon>Pseudomonadota</taxon>
        <taxon>Gammaproteobacteria</taxon>
        <taxon>Alteromonadales</taxon>
        <taxon>Pseudoalteromonadaceae</taxon>
        <taxon>Psychrosphaera</taxon>
    </lineage>
</organism>
<gene>
    <name evidence="1" type="ORF">BTO11_12375</name>
</gene>
<dbReference type="Pfam" id="PF13642">
    <property type="entry name" value="DUF4144"/>
    <property type="match status" value="1"/>
</dbReference>
<comment type="caution">
    <text evidence="1">The sequence shown here is derived from an EMBL/GenBank/DDBJ whole genome shotgun (WGS) entry which is preliminary data.</text>
</comment>
<dbReference type="OrthoDB" id="5771593at2"/>